<organism evidence="1">
    <name type="scientific">termite gut metagenome</name>
    <dbReference type="NCBI Taxonomy" id="433724"/>
    <lineage>
        <taxon>unclassified sequences</taxon>
        <taxon>metagenomes</taxon>
        <taxon>organismal metagenomes</taxon>
    </lineage>
</organism>
<gene>
    <name evidence="1" type="ORF">EZS27_043295</name>
</gene>
<proteinExistence type="predicted"/>
<evidence type="ECO:0000313" key="1">
    <source>
        <dbReference type="EMBL" id="KAA6305054.1"/>
    </source>
</evidence>
<accession>A0A5J4P8Y5</accession>
<comment type="caution">
    <text evidence="1">The sequence shown here is derived from an EMBL/GenBank/DDBJ whole genome shotgun (WGS) entry which is preliminary data.</text>
</comment>
<reference evidence="1" key="1">
    <citation type="submission" date="2019-03" db="EMBL/GenBank/DDBJ databases">
        <title>Single cell metagenomics reveals metabolic interactions within the superorganism composed of flagellate Streblomastix strix and complex community of Bacteroidetes bacteria on its surface.</title>
        <authorList>
            <person name="Treitli S.C."/>
            <person name="Kolisko M."/>
            <person name="Husnik F."/>
            <person name="Keeling P."/>
            <person name="Hampl V."/>
        </authorList>
    </citation>
    <scope>NUCLEOTIDE SEQUENCE</scope>
    <source>
        <strain evidence="1">STM</strain>
    </source>
</reference>
<name>A0A5J4P8Y5_9ZZZZ</name>
<protein>
    <recommendedName>
        <fullName evidence="2">Transposase</fullName>
    </recommendedName>
</protein>
<dbReference type="AlphaFoldDB" id="A0A5J4P8Y5"/>
<dbReference type="EMBL" id="SNRY01011016">
    <property type="protein sequence ID" value="KAA6305054.1"/>
    <property type="molecule type" value="Genomic_DNA"/>
</dbReference>
<evidence type="ECO:0008006" key="2">
    <source>
        <dbReference type="Google" id="ProtNLM"/>
    </source>
</evidence>
<sequence>MDKLVALVKYVLPSEIIDYFKLIAIKKEGEVLHLYLDELNVISEEYAYLQLSGNGFSASSTIKDFPLRDKKVLLHVRRRRWVDSSGKSYSGTWDLTAKGTRYSKELTSFLKEELGYDPDTSPISREILSYQWRLVGASL</sequence>